<evidence type="ECO:0000256" key="1">
    <source>
        <dbReference type="SAM" id="MobiDB-lite"/>
    </source>
</evidence>
<comment type="caution">
    <text evidence="3">The sequence shown here is derived from an EMBL/GenBank/DDBJ whole genome shotgun (WGS) entry which is preliminary data.</text>
</comment>
<organism evidence="3 4">
    <name type="scientific">Paenibacillus septentrionalis</name>
    <dbReference type="NCBI Taxonomy" id="429342"/>
    <lineage>
        <taxon>Bacteria</taxon>
        <taxon>Bacillati</taxon>
        <taxon>Bacillota</taxon>
        <taxon>Bacilli</taxon>
        <taxon>Bacillales</taxon>
        <taxon>Paenibacillaceae</taxon>
        <taxon>Paenibacillus</taxon>
    </lineage>
</organism>
<dbReference type="PANTHER" id="PTHR32305">
    <property type="match status" value="1"/>
</dbReference>
<dbReference type="RefSeq" id="WP_379233525.1">
    <property type="nucleotide sequence ID" value="NZ_JBHSTE010000003.1"/>
</dbReference>
<proteinExistence type="predicted"/>
<dbReference type="InterPro" id="IPR030934">
    <property type="entry name" value="Intein_C"/>
</dbReference>
<feature type="compositionally biased region" description="Basic and acidic residues" evidence="1">
    <location>
        <begin position="506"/>
        <end position="519"/>
    </location>
</feature>
<reference evidence="4" key="1">
    <citation type="journal article" date="2019" name="Int. J. Syst. Evol. Microbiol.">
        <title>The Global Catalogue of Microorganisms (GCM) 10K type strain sequencing project: providing services to taxonomists for standard genome sequencing and annotation.</title>
        <authorList>
            <consortium name="The Broad Institute Genomics Platform"/>
            <consortium name="The Broad Institute Genome Sequencing Center for Infectious Disease"/>
            <person name="Wu L."/>
            <person name="Ma J."/>
        </authorList>
    </citation>
    <scope>NUCLEOTIDE SEQUENCE [LARGE SCALE GENOMIC DNA]</scope>
    <source>
        <strain evidence="4">PCU 280</strain>
    </source>
</reference>
<feature type="domain" description="Hint" evidence="2">
    <location>
        <begin position="276"/>
        <end position="372"/>
    </location>
</feature>
<dbReference type="InterPro" id="IPR036844">
    <property type="entry name" value="Hint_dom_sf"/>
</dbReference>
<dbReference type="InterPro" id="IPR050708">
    <property type="entry name" value="T6SS_VgrG/RHS"/>
</dbReference>
<dbReference type="SUPFAM" id="SSF63840">
    <property type="entry name" value="Ribonuclease domain of colicin E3"/>
    <property type="match status" value="1"/>
</dbReference>
<evidence type="ECO:0000313" key="3">
    <source>
        <dbReference type="EMBL" id="MFC6332756.1"/>
    </source>
</evidence>
<dbReference type="Gene3D" id="2.170.16.10">
    <property type="entry name" value="Hedgehog/Intein (Hint) domain"/>
    <property type="match status" value="1"/>
</dbReference>
<dbReference type="SMART" id="SM00306">
    <property type="entry name" value="HintN"/>
    <property type="match status" value="1"/>
</dbReference>
<dbReference type="SUPFAM" id="SSF51294">
    <property type="entry name" value="Hedgehog/intein (Hint) domain"/>
    <property type="match status" value="1"/>
</dbReference>
<name>A0ABW1V5R9_9BACL</name>
<dbReference type="NCBIfam" id="TIGR03696">
    <property type="entry name" value="Rhs_assc_core"/>
    <property type="match status" value="1"/>
</dbReference>
<dbReference type="Gene3D" id="2.180.10.10">
    <property type="entry name" value="RHS repeat-associated core"/>
    <property type="match status" value="1"/>
</dbReference>
<dbReference type="InterPro" id="IPR036725">
    <property type="entry name" value="ColE3_ribonuclease_sf"/>
</dbReference>
<sequence>MVANKALSMSYLPSADESTDWEPVAGASEAAPNTTPETLYYLEDSQDTVLALLNNDDQVALRYHYDAFGVATDAEKFDLNYPGPDNLFGYTGLGYDASSGLSYARARYFDSSIGRFISQDTYEGQLDNPLSLNLYTYVENNPLRYVDPTGHMKWTQIDDLGKGIYDALAGTVKGIFSFDTYKGLYDLGKALYNKTISLTELGKTVVGAAVEPYKYIVNNTKHVFGGKPTDKEVRKYGEKLGEVLLSFAGSAKAMNLIAKVAPSLSKMFNKINKATCNCFTAGTKVLTDEGEKNIEDIEVGDKVLAKDEFNPDGELAYKEVTALYTNYRNDIIKLYIGDLLIETTDNHPFWVEGRGWVFADELKVGDKLQKADGSNLTIDSVEFVLLDEPVMVYNFTVADYHTYYVTDLGIWVHNTWCFDAAAFEKKIANMSSNERVATVRSTASDIASQLKWTKDSKLTRINGRDVYYDSASGNYYALDTQHGRFEVVNKRGKHQGEVNFNLDPTKSADKKGGHDLKMK</sequence>
<dbReference type="Pfam" id="PF07591">
    <property type="entry name" value="PT-HINT"/>
    <property type="match status" value="1"/>
</dbReference>
<dbReference type="CDD" id="cd00081">
    <property type="entry name" value="Hint"/>
    <property type="match status" value="1"/>
</dbReference>
<dbReference type="EMBL" id="JBHSTE010000003">
    <property type="protein sequence ID" value="MFC6332756.1"/>
    <property type="molecule type" value="Genomic_DNA"/>
</dbReference>
<dbReference type="InterPro" id="IPR022385">
    <property type="entry name" value="Rhs_assc_core"/>
</dbReference>
<accession>A0ABW1V5R9</accession>
<dbReference type="Gene3D" id="3.10.380.10">
    <property type="entry name" value="Colicin E3-like ribonuclease domain"/>
    <property type="match status" value="1"/>
</dbReference>
<dbReference type="Proteomes" id="UP001596233">
    <property type="component" value="Unassembled WGS sequence"/>
</dbReference>
<keyword evidence="4" id="KW-1185">Reference proteome</keyword>
<dbReference type="InterPro" id="IPR003587">
    <property type="entry name" value="Hint_dom_N"/>
</dbReference>
<dbReference type="NCBIfam" id="TIGR01443">
    <property type="entry name" value="intein_Cterm"/>
    <property type="match status" value="1"/>
</dbReference>
<protein>
    <submittedName>
        <fullName evidence="3">Polymorphic toxin-type HINT domain-containing protein</fullName>
    </submittedName>
</protein>
<gene>
    <name evidence="3" type="ORF">ACFP56_08995</name>
</gene>
<dbReference type="PANTHER" id="PTHR32305:SF17">
    <property type="entry name" value="TRNA NUCLEASE WAPA"/>
    <property type="match status" value="1"/>
</dbReference>
<evidence type="ECO:0000313" key="4">
    <source>
        <dbReference type="Proteomes" id="UP001596233"/>
    </source>
</evidence>
<feature type="region of interest" description="Disordered" evidence="1">
    <location>
        <begin position="496"/>
        <end position="519"/>
    </location>
</feature>
<evidence type="ECO:0000259" key="2">
    <source>
        <dbReference type="SMART" id="SM00306"/>
    </source>
</evidence>
<dbReference type="InterPro" id="IPR006141">
    <property type="entry name" value="Intein_N"/>
</dbReference>
<dbReference type="PROSITE" id="PS50817">
    <property type="entry name" value="INTEIN_N_TER"/>
    <property type="match status" value="1"/>
</dbReference>